<sequence length="68" mass="7196">MSAQLLGWAATFIACALAGVVFMTSAPLAAMIGLGELHLVLRLGVTVIALGLFDMLLTRLLTRLHPHP</sequence>
<accession>A0ABW0P5F3</accession>
<dbReference type="EMBL" id="JBHSLU010000060">
    <property type="protein sequence ID" value="MFC5507004.1"/>
    <property type="molecule type" value="Genomic_DNA"/>
</dbReference>
<keyword evidence="1" id="KW-0472">Membrane</keyword>
<evidence type="ECO:0000256" key="1">
    <source>
        <dbReference type="SAM" id="Phobius"/>
    </source>
</evidence>
<evidence type="ECO:0000313" key="3">
    <source>
        <dbReference type="Proteomes" id="UP001596060"/>
    </source>
</evidence>
<comment type="caution">
    <text evidence="2">The sequence shown here is derived from an EMBL/GenBank/DDBJ whole genome shotgun (WGS) entry which is preliminary data.</text>
</comment>
<gene>
    <name evidence="2" type="ORF">ACFPN9_17345</name>
</gene>
<keyword evidence="1" id="KW-0812">Transmembrane</keyword>
<reference evidence="3" key="1">
    <citation type="journal article" date="2019" name="Int. J. Syst. Evol. Microbiol.">
        <title>The Global Catalogue of Microorganisms (GCM) 10K type strain sequencing project: providing services to taxonomists for standard genome sequencing and annotation.</title>
        <authorList>
            <consortium name="The Broad Institute Genomics Platform"/>
            <consortium name="The Broad Institute Genome Sequencing Center for Infectious Disease"/>
            <person name="Wu L."/>
            <person name="Ma J."/>
        </authorList>
    </citation>
    <scope>NUCLEOTIDE SEQUENCE [LARGE SCALE GENOMIC DNA]</scope>
    <source>
        <strain evidence="3">CCUG 43117</strain>
    </source>
</reference>
<keyword evidence="1" id="KW-1133">Transmembrane helix</keyword>
<keyword evidence="3" id="KW-1185">Reference proteome</keyword>
<dbReference type="Proteomes" id="UP001596060">
    <property type="component" value="Unassembled WGS sequence"/>
</dbReference>
<dbReference type="RefSeq" id="WP_377817310.1">
    <property type="nucleotide sequence ID" value="NZ_JBHSLU010000060.1"/>
</dbReference>
<organism evidence="2 3">
    <name type="scientific">Bosea massiliensis</name>
    <dbReference type="NCBI Taxonomy" id="151419"/>
    <lineage>
        <taxon>Bacteria</taxon>
        <taxon>Pseudomonadati</taxon>
        <taxon>Pseudomonadota</taxon>
        <taxon>Alphaproteobacteria</taxon>
        <taxon>Hyphomicrobiales</taxon>
        <taxon>Boseaceae</taxon>
        <taxon>Bosea</taxon>
    </lineage>
</organism>
<evidence type="ECO:0000313" key="2">
    <source>
        <dbReference type="EMBL" id="MFC5507004.1"/>
    </source>
</evidence>
<protein>
    <submittedName>
        <fullName evidence="2">Uncharacterized protein</fullName>
    </submittedName>
</protein>
<feature type="transmembrane region" description="Helical" evidence="1">
    <location>
        <begin position="39"/>
        <end position="57"/>
    </location>
</feature>
<name>A0ABW0P5F3_9HYPH</name>
<proteinExistence type="predicted"/>